<keyword evidence="4 6" id="KW-1133">Transmembrane helix</keyword>
<feature type="transmembrane region" description="Helical" evidence="6">
    <location>
        <begin position="323"/>
        <end position="341"/>
    </location>
</feature>
<evidence type="ECO:0000313" key="10">
    <source>
        <dbReference type="EMBL" id="MBC5863519.1"/>
    </source>
</evidence>
<sequence>MNKTVNINLGGMFFHIDEDAYQKLTRYFDAIKRSLSNSSGHDEIIKDIEMRISELLNEKQVSDKHVVGLKDVDAVIAVMGQPEDYVIEDENTNTQHTFNYNTSGRKSKKLYLDIDKNMIGGVAAGLSHYFGIDVVWIRAIFVFLVLAGFGTGVLIYIILWIIAPEAKTTSEKLEMTGEPVNISNIEKKVREEFENVSGKLKNVDYDKYGNQIRTGANKIGNSFGDFIMTIFKIFAKFLGIILILTGVSTLIFLLIGIFTIGSGAFIDFPWQDFIEAGNYTDYPVWSFGLLMFFAVGIPFFFLSLLGFKLLAPNMKSIGSIAKYTLLALWIIAVSLAISIGIKQASAFAVDGRVVKKENLALQPNDTLFIQFKHNDYFAKNIDDRNDFIVTQDSTGTDIIYSTEVSIRIEKTNEKVAYVQIEKEARGKSLSEAKNRAEAIKYNYTINGNRLVFNNYLLTELKNKYRDQEVEITLFVPQGTMIKPDASMQNYDRSDDEFFNLHYSSDNYVYKIGENQAKCLNCPADENEYNDVDTENISIDVSNNETENDSITTTTVRVNGEIINVTEKGNQKSAGKGLTISKDGIIEKRN</sequence>
<feature type="domain" description="PspC-related transmembrane region" evidence="8">
    <location>
        <begin position="205"/>
        <end position="347"/>
    </location>
</feature>
<feature type="transmembrane region" description="Helical" evidence="6">
    <location>
        <begin position="285"/>
        <end position="311"/>
    </location>
</feature>
<feature type="transmembrane region" description="Helical" evidence="6">
    <location>
        <begin position="237"/>
        <end position="265"/>
    </location>
</feature>
<evidence type="ECO:0000256" key="5">
    <source>
        <dbReference type="ARBA" id="ARBA00023136"/>
    </source>
</evidence>
<evidence type="ECO:0000259" key="8">
    <source>
        <dbReference type="Pfam" id="PF22571"/>
    </source>
</evidence>
<dbReference type="Pfam" id="PF22744">
    <property type="entry name" value="Toast-rack_PspC-Cterm"/>
    <property type="match status" value="1"/>
</dbReference>
<evidence type="ECO:0000256" key="3">
    <source>
        <dbReference type="ARBA" id="ARBA00022692"/>
    </source>
</evidence>
<comment type="subcellular location">
    <subcellularLocation>
        <location evidence="1">Cell membrane</location>
        <topology evidence="1">Single-pass membrane protein</topology>
    </subcellularLocation>
</comment>
<feature type="domain" description="Phage shock protein PspC N-terminal" evidence="7">
    <location>
        <begin position="108"/>
        <end position="166"/>
    </location>
</feature>
<organism evidence="10 11">
    <name type="scientific">Flavobacterium turcicum</name>
    <dbReference type="NCBI Taxonomy" id="2764718"/>
    <lineage>
        <taxon>Bacteria</taxon>
        <taxon>Pseudomonadati</taxon>
        <taxon>Bacteroidota</taxon>
        <taxon>Flavobacteriia</taxon>
        <taxon>Flavobacteriales</taxon>
        <taxon>Flavobacteriaceae</taxon>
        <taxon>Flavobacterium</taxon>
    </lineage>
</organism>
<dbReference type="InterPro" id="IPR054321">
    <property type="entry name" value="PspC-rel_TM"/>
</dbReference>
<feature type="domain" description="PspC-related ToastRack" evidence="9">
    <location>
        <begin position="390"/>
        <end position="523"/>
    </location>
</feature>
<evidence type="ECO:0000256" key="1">
    <source>
        <dbReference type="ARBA" id="ARBA00004162"/>
    </source>
</evidence>
<gene>
    <name evidence="10" type="ORF">H8R26_08795</name>
</gene>
<feature type="transmembrane region" description="Helical" evidence="6">
    <location>
        <begin position="110"/>
        <end position="130"/>
    </location>
</feature>
<accession>A0ABR7JG93</accession>
<dbReference type="Pfam" id="PF04024">
    <property type="entry name" value="PspC"/>
    <property type="match status" value="1"/>
</dbReference>
<keyword evidence="2" id="KW-1003">Cell membrane</keyword>
<proteinExistence type="predicted"/>
<name>A0ABR7JG93_9FLAO</name>
<dbReference type="InterPro" id="IPR052027">
    <property type="entry name" value="PspC"/>
</dbReference>
<dbReference type="Proteomes" id="UP000621670">
    <property type="component" value="Unassembled WGS sequence"/>
</dbReference>
<evidence type="ECO:0000313" key="11">
    <source>
        <dbReference type="Proteomes" id="UP000621670"/>
    </source>
</evidence>
<feature type="transmembrane region" description="Helical" evidence="6">
    <location>
        <begin position="136"/>
        <end position="163"/>
    </location>
</feature>
<evidence type="ECO:0000259" key="9">
    <source>
        <dbReference type="Pfam" id="PF22744"/>
    </source>
</evidence>
<evidence type="ECO:0000256" key="2">
    <source>
        <dbReference type="ARBA" id="ARBA00022475"/>
    </source>
</evidence>
<dbReference type="Pfam" id="PF22571">
    <property type="entry name" value="LiaI-LiaF-TM_PspC"/>
    <property type="match status" value="1"/>
</dbReference>
<dbReference type="InterPro" id="IPR007168">
    <property type="entry name" value="Phageshock_PspC_N"/>
</dbReference>
<evidence type="ECO:0000256" key="6">
    <source>
        <dbReference type="SAM" id="Phobius"/>
    </source>
</evidence>
<keyword evidence="5 6" id="KW-0472">Membrane</keyword>
<comment type="caution">
    <text evidence="10">The sequence shown here is derived from an EMBL/GenBank/DDBJ whole genome shotgun (WGS) entry which is preliminary data.</text>
</comment>
<evidence type="ECO:0000256" key="4">
    <source>
        <dbReference type="ARBA" id="ARBA00022989"/>
    </source>
</evidence>
<dbReference type="PANTHER" id="PTHR33885:SF3">
    <property type="entry name" value="PHAGE SHOCK PROTEIN C"/>
    <property type="match status" value="1"/>
</dbReference>
<keyword evidence="11" id="KW-1185">Reference proteome</keyword>
<reference evidence="10 11" key="1">
    <citation type="submission" date="2020-08" db="EMBL/GenBank/DDBJ databases">
        <title>Description of novel Flavobacterium F-400 isolate.</title>
        <authorList>
            <person name="Saticioglu I."/>
            <person name="Duman M."/>
            <person name="Altun S."/>
        </authorList>
    </citation>
    <scope>NUCLEOTIDE SEQUENCE [LARGE SCALE GENOMIC DNA]</scope>
    <source>
        <strain evidence="10 11">F-400</strain>
    </source>
</reference>
<dbReference type="InterPro" id="IPR054319">
    <property type="entry name" value="PspC-rel_ToastRack"/>
</dbReference>
<keyword evidence="3 6" id="KW-0812">Transmembrane</keyword>
<dbReference type="PANTHER" id="PTHR33885">
    <property type="entry name" value="PHAGE SHOCK PROTEIN C"/>
    <property type="match status" value="1"/>
</dbReference>
<dbReference type="RefSeq" id="WP_166136662.1">
    <property type="nucleotide sequence ID" value="NZ_JAAOBY010000005.1"/>
</dbReference>
<protein>
    <submittedName>
        <fullName evidence="10">PspC domain-containing protein</fullName>
    </submittedName>
</protein>
<dbReference type="EMBL" id="JACRUM010000004">
    <property type="protein sequence ID" value="MBC5863519.1"/>
    <property type="molecule type" value="Genomic_DNA"/>
</dbReference>
<evidence type="ECO:0000259" key="7">
    <source>
        <dbReference type="Pfam" id="PF04024"/>
    </source>
</evidence>